<keyword evidence="2" id="KW-0812">Transmembrane</keyword>
<feature type="region of interest" description="Disordered" evidence="1">
    <location>
        <begin position="191"/>
        <end position="214"/>
    </location>
</feature>
<evidence type="ECO:0000256" key="2">
    <source>
        <dbReference type="SAM" id="Phobius"/>
    </source>
</evidence>
<feature type="transmembrane region" description="Helical" evidence="2">
    <location>
        <begin position="90"/>
        <end position="109"/>
    </location>
</feature>
<comment type="caution">
    <text evidence="3">The sequence shown here is derived from an EMBL/GenBank/DDBJ whole genome shotgun (WGS) entry which is preliminary data.</text>
</comment>
<sequence>MASTIPNERRLRQITLATLLPAFPLIVASGVLSDKTSSWNGYFHHRSGPIIIHFGLIPTFFSAISSIVALKIKRDPLEKRTRLRTALWTLFDLILALMNLAVLITIWIFEPSNMNHHGDWMMLETYATVFLMSNMFIHAYLGLYHPVKSLSKHYCSGASKTKCPHCHGKLASVETVDTKSGEYSLLRGEDYLDEPEGDAPPIAGPIRLSTDSEA</sequence>
<gene>
    <name evidence="3" type="ORF">SLS60_010761</name>
</gene>
<evidence type="ECO:0000313" key="3">
    <source>
        <dbReference type="EMBL" id="KAL1593154.1"/>
    </source>
</evidence>
<protein>
    <submittedName>
        <fullName evidence="3">Uncharacterized protein</fullName>
    </submittedName>
</protein>
<reference evidence="3 4" key="1">
    <citation type="submission" date="2024-02" db="EMBL/GenBank/DDBJ databases">
        <title>De novo assembly and annotation of 12 fungi associated with fruit tree decline syndrome in Ontario, Canada.</title>
        <authorList>
            <person name="Sulman M."/>
            <person name="Ellouze W."/>
            <person name="Ilyukhin E."/>
        </authorList>
    </citation>
    <scope>NUCLEOTIDE SEQUENCE [LARGE SCALE GENOMIC DNA]</scope>
    <source>
        <strain evidence="3 4">M42-189</strain>
    </source>
</reference>
<name>A0ABR3QLZ0_9PLEO</name>
<feature type="transmembrane region" description="Helical" evidence="2">
    <location>
        <begin position="121"/>
        <end position="143"/>
    </location>
</feature>
<keyword evidence="2" id="KW-1133">Transmembrane helix</keyword>
<keyword evidence="4" id="KW-1185">Reference proteome</keyword>
<evidence type="ECO:0000313" key="4">
    <source>
        <dbReference type="Proteomes" id="UP001521785"/>
    </source>
</evidence>
<dbReference type="Proteomes" id="UP001521785">
    <property type="component" value="Unassembled WGS sequence"/>
</dbReference>
<proteinExistence type="predicted"/>
<organism evidence="3 4">
    <name type="scientific">Paraconiothyrium brasiliense</name>
    <dbReference type="NCBI Taxonomy" id="300254"/>
    <lineage>
        <taxon>Eukaryota</taxon>
        <taxon>Fungi</taxon>
        <taxon>Dikarya</taxon>
        <taxon>Ascomycota</taxon>
        <taxon>Pezizomycotina</taxon>
        <taxon>Dothideomycetes</taxon>
        <taxon>Pleosporomycetidae</taxon>
        <taxon>Pleosporales</taxon>
        <taxon>Massarineae</taxon>
        <taxon>Didymosphaeriaceae</taxon>
        <taxon>Paraconiothyrium</taxon>
    </lineage>
</organism>
<feature type="transmembrane region" description="Helical" evidence="2">
    <location>
        <begin position="49"/>
        <end position="70"/>
    </location>
</feature>
<accession>A0ABR3QLZ0</accession>
<evidence type="ECO:0000256" key="1">
    <source>
        <dbReference type="SAM" id="MobiDB-lite"/>
    </source>
</evidence>
<dbReference type="EMBL" id="JAKJXO020000019">
    <property type="protein sequence ID" value="KAL1593154.1"/>
    <property type="molecule type" value="Genomic_DNA"/>
</dbReference>
<keyword evidence="2" id="KW-0472">Membrane</keyword>